<organism evidence="1 2">
    <name type="scientific">Rhinolophus ferrumequinum</name>
    <name type="common">Greater horseshoe bat</name>
    <dbReference type="NCBI Taxonomy" id="59479"/>
    <lineage>
        <taxon>Eukaryota</taxon>
        <taxon>Metazoa</taxon>
        <taxon>Chordata</taxon>
        <taxon>Craniata</taxon>
        <taxon>Vertebrata</taxon>
        <taxon>Euteleostomi</taxon>
        <taxon>Mammalia</taxon>
        <taxon>Eutheria</taxon>
        <taxon>Laurasiatheria</taxon>
        <taxon>Chiroptera</taxon>
        <taxon>Yinpterochiroptera</taxon>
        <taxon>Rhinolophoidea</taxon>
        <taxon>Rhinolophidae</taxon>
        <taxon>Rhinolophinae</taxon>
        <taxon>Rhinolophus</taxon>
    </lineage>
</organism>
<name>A0A7J8AVW0_RHIFE</name>
<dbReference type="EMBL" id="JACAGC010000001">
    <property type="protein sequence ID" value="KAF6390419.1"/>
    <property type="molecule type" value="Genomic_DNA"/>
</dbReference>
<accession>A0A7J8AVW0</accession>
<comment type="caution">
    <text evidence="1">The sequence shown here is derived from an EMBL/GenBank/DDBJ whole genome shotgun (WGS) entry which is preliminary data.</text>
</comment>
<sequence length="151" mass="16273">MLAEAGLGRKRSLQIHGIVFDVFQVSVLFPPEGHLRDRLRTHPFSGILASVEFPSPDLWKVSPSGHRLCSPNNAVCVFTAVEQPGTHSALPSHPGAVVHVPDGSQAVHIFRLSCTADNGSTSSLTVARQFRSIQPPSSVSAVLILCYIRNL</sequence>
<evidence type="ECO:0000313" key="1">
    <source>
        <dbReference type="EMBL" id="KAF6390419.1"/>
    </source>
</evidence>
<gene>
    <name evidence="1" type="ORF">mRhiFer1_007975</name>
</gene>
<dbReference type="Proteomes" id="UP000585614">
    <property type="component" value="Unassembled WGS sequence"/>
</dbReference>
<reference evidence="1 2" key="1">
    <citation type="journal article" date="2020" name="Nature">
        <title>Six reference-quality genomes reveal evolution of bat adaptations.</title>
        <authorList>
            <person name="Jebb D."/>
            <person name="Huang Z."/>
            <person name="Pippel M."/>
            <person name="Hughes G.M."/>
            <person name="Lavrichenko K."/>
            <person name="Devanna P."/>
            <person name="Winkler S."/>
            <person name="Jermiin L.S."/>
            <person name="Skirmuntt E.C."/>
            <person name="Katzourakis A."/>
            <person name="Burkitt-Gray L."/>
            <person name="Ray D.A."/>
            <person name="Sullivan K.A.M."/>
            <person name="Roscito J.G."/>
            <person name="Kirilenko B.M."/>
            <person name="Davalos L.M."/>
            <person name="Corthals A.P."/>
            <person name="Power M.L."/>
            <person name="Jones G."/>
            <person name="Ransome R.D."/>
            <person name="Dechmann D.K.N."/>
            <person name="Locatelli A.G."/>
            <person name="Puechmaille S.J."/>
            <person name="Fedrigo O."/>
            <person name="Jarvis E.D."/>
            <person name="Hiller M."/>
            <person name="Vernes S.C."/>
            <person name="Myers E.W."/>
            <person name="Teeling E.C."/>
        </authorList>
    </citation>
    <scope>NUCLEOTIDE SEQUENCE [LARGE SCALE GENOMIC DNA]</scope>
    <source>
        <strain evidence="1">MRhiFer1</strain>
        <tissue evidence="1">Lung</tissue>
    </source>
</reference>
<evidence type="ECO:0000313" key="2">
    <source>
        <dbReference type="Proteomes" id="UP000585614"/>
    </source>
</evidence>
<dbReference type="AlphaFoldDB" id="A0A7J8AVW0"/>
<protein>
    <submittedName>
        <fullName evidence="1">Uncharacterized protein</fullName>
    </submittedName>
</protein>
<proteinExistence type="predicted"/>